<evidence type="ECO:0000313" key="3">
    <source>
        <dbReference type="EnsemblProtists" id="PYU1_T000101"/>
    </source>
</evidence>
<evidence type="ECO:0000259" key="2">
    <source>
        <dbReference type="PROSITE" id="PS50405"/>
    </source>
</evidence>
<protein>
    <recommendedName>
        <fullName evidence="5">Glutathione S-transferase</fullName>
    </recommendedName>
</protein>
<dbReference type="PANTHER" id="PTHR11571:SF252">
    <property type="entry name" value="GLUTATHIONE S-TRANSFERASE"/>
    <property type="match status" value="1"/>
</dbReference>
<dbReference type="HOGENOM" id="CLU_039475_1_0_1"/>
<dbReference type="GO" id="GO:0004364">
    <property type="term" value="F:glutathione transferase activity"/>
    <property type="evidence" value="ECO:0007669"/>
    <property type="project" value="TreeGrafter"/>
</dbReference>
<proteinExistence type="predicted"/>
<dbReference type="InterPro" id="IPR050213">
    <property type="entry name" value="GST_superfamily"/>
</dbReference>
<dbReference type="Pfam" id="PF02798">
    <property type="entry name" value="GST_N"/>
    <property type="match status" value="1"/>
</dbReference>
<dbReference type="InParanoid" id="K3W560"/>
<dbReference type="STRING" id="431595.K3W560"/>
<feature type="domain" description="GST C-terminal" evidence="2">
    <location>
        <begin position="83"/>
        <end position="216"/>
    </location>
</feature>
<dbReference type="InterPro" id="IPR004045">
    <property type="entry name" value="Glutathione_S-Trfase_N"/>
</dbReference>
<dbReference type="VEuPathDB" id="FungiDB:PYU1_G000101"/>
<organism evidence="3 4">
    <name type="scientific">Globisporangium ultimum (strain ATCC 200006 / CBS 805.95 / DAOM BR144)</name>
    <name type="common">Pythium ultimum</name>
    <dbReference type="NCBI Taxonomy" id="431595"/>
    <lineage>
        <taxon>Eukaryota</taxon>
        <taxon>Sar</taxon>
        <taxon>Stramenopiles</taxon>
        <taxon>Oomycota</taxon>
        <taxon>Peronosporomycetes</taxon>
        <taxon>Pythiales</taxon>
        <taxon>Pythiaceae</taxon>
        <taxon>Globisporangium</taxon>
    </lineage>
</organism>
<dbReference type="PROSITE" id="PS50404">
    <property type="entry name" value="GST_NTER"/>
    <property type="match status" value="1"/>
</dbReference>
<dbReference type="InterPro" id="IPR010987">
    <property type="entry name" value="Glutathione-S-Trfase_C-like"/>
</dbReference>
<keyword evidence="4" id="KW-1185">Reference proteome</keyword>
<evidence type="ECO:0000259" key="1">
    <source>
        <dbReference type="PROSITE" id="PS50404"/>
    </source>
</evidence>
<dbReference type="eggNOG" id="KOG1695">
    <property type="taxonomic scope" value="Eukaryota"/>
</dbReference>
<dbReference type="InterPro" id="IPR036282">
    <property type="entry name" value="Glutathione-S-Trfase_C_sf"/>
</dbReference>
<dbReference type="AlphaFoldDB" id="K3W560"/>
<dbReference type="SFLD" id="SFLDG01205">
    <property type="entry name" value="AMPS.1"/>
    <property type="match status" value="1"/>
</dbReference>
<name>K3W560_GLOUD</name>
<dbReference type="CDD" id="cd03039">
    <property type="entry name" value="GST_N_Sigma_like"/>
    <property type="match status" value="1"/>
</dbReference>
<reference evidence="3" key="3">
    <citation type="submission" date="2015-02" db="UniProtKB">
        <authorList>
            <consortium name="EnsemblProtists"/>
        </authorList>
    </citation>
    <scope>IDENTIFICATION</scope>
    <source>
        <strain evidence="3">DAOM BR144</strain>
    </source>
</reference>
<dbReference type="EMBL" id="GL376636">
    <property type="status" value="NOT_ANNOTATED_CDS"/>
    <property type="molecule type" value="Genomic_DNA"/>
</dbReference>
<dbReference type="OMA" id="YFNIMGL"/>
<dbReference type="CDD" id="cd03192">
    <property type="entry name" value="GST_C_Sigma_like"/>
    <property type="match status" value="1"/>
</dbReference>
<evidence type="ECO:0000313" key="4">
    <source>
        <dbReference type="Proteomes" id="UP000019132"/>
    </source>
</evidence>
<dbReference type="EnsemblProtists" id="PYU1_T000101">
    <property type="protein sequence ID" value="PYU1_T000101"/>
    <property type="gene ID" value="PYU1_G000101"/>
</dbReference>
<dbReference type="Pfam" id="PF14497">
    <property type="entry name" value="GST_C_3"/>
    <property type="match status" value="1"/>
</dbReference>
<dbReference type="SFLD" id="SFLDS00019">
    <property type="entry name" value="Glutathione_Transferase_(cytos"/>
    <property type="match status" value="1"/>
</dbReference>
<dbReference type="SUPFAM" id="SSF52833">
    <property type="entry name" value="Thioredoxin-like"/>
    <property type="match status" value="1"/>
</dbReference>
<dbReference type="Gene3D" id="3.40.30.10">
    <property type="entry name" value="Glutaredoxin"/>
    <property type="match status" value="1"/>
</dbReference>
<dbReference type="PROSITE" id="PS50405">
    <property type="entry name" value="GST_CTER"/>
    <property type="match status" value="1"/>
</dbReference>
<dbReference type="Proteomes" id="UP000019132">
    <property type="component" value="Unassembled WGS sequence"/>
</dbReference>
<dbReference type="SFLD" id="SFLDG00363">
    <property type="entry name" value="AMPS_(cytGST):_Alpha-__Mu-__Pi"/>
    <property type="match status" value="1"/>
</dbReference>
<dbReference type="SUPFAM" id="SSF47616">
    <property type="entry name" value="GST C-terminal domain-like"/>
    <property type="match status" value="1"/>
</dbReference>
<dbReference type="InterPro" id="IPR040079">
    <property type="entry name" value="Glutathione_S-Trfase"/>
</dbReference>
<accession>K3W560</accession>
<dbReference type="Gene3D" id="1.20.1050.10">
    <property type="match status" value="1"/>
</dbReference>
<sequence length="216" mass="24496">MSLGRLHYFNLRARGEIVRLVCAYGKLPVGEVVVPVGREFIDRKPTYPFGQLPMMEIQGKKYAQSMALARYTAKQCGLYPTDDELAALEVDMIMDTCADLITAVLHATFSERDPVQRERLVAKLRKYTLPSIMRGLDTRLRDNTDGMGLFFLGEKISVADIAVFDAVANTLLPKQDVLPVDLEREYPQVKQLMDQVQQVPTIAEYLRVRNTQETQI</sequence>
<evidence type="ECO:0008006" key="5">
    <source>
        <dbReference type="Google" id="ProtNLM"/>
    </source>
</evidence>
<dbReference type="InterPro" id="IPR004046">
    <property type="entry name" value="GST_C"/>
</dbReference>
<reference evidence="4" key="2">
    <citation type="submission" date="2010-04" db="EMBL/GenBank/DDBJ databases">
        <authorList>
            <person name="Buell R."/>
            <person name="Hamilton J."/>
            <person name="Hostetler J."/>
        </authorList>
    </citation>
    <scope>NUCLEOTIDE SEQUENCE [LARGE SCALE GENOMIC DNA]</scope>
    <source>
        <strain evidence="4">DAOM:BR144</strain>
    </source>
</reference>
<dbReference type="GO" id="GO:0006749">
    <property type="term" value="P:glutathione metabolic process"/>
    <property type="evidence" value="ECO:0007669"/>
    <property type="project" value="TreeGrafter"/>
</dbReference>
<dbReference type="InterPro" id="IPR036249">
    <property type="entry name" value="Thioredoxin-like_sf"/>
</dbReference>
<reference evidence="4" key="1">
    <citation type="journal article" date="2010" name="Genome Biol.">
        <title>Genome sequence of the necrotrophic plant pathogen Pythium ultimum reveals original pathogenicity mechanisms and effector repertoire.</title>
        <authorList>
            <person name="Levesque C.A."/>
            <person name="Brouwer H."/>
            <person name="Cano L."/>
            <person name="Hamilton J.P."/>
            <person name="Holt C."/>
            <person name="Huitema E."/>
            <person name="Raffaele S."/>
            <person name="Robideau G.P."/>
            <person name="Thines M."/>
            <person name="Win J."/>
            <person name="Zerillo M.M."/>
            <person name="Beakes G.W."/>
            <person name="Boore J.L."/>
            <person name="Busam D."/>
            <person name="Dumas B."/>
            <person name="Ferriera S."/>
            <person name="Fuerstenberg S.I."/>
            <person name="Gachon C.M."/>
            <person name="Gaulin E."/>
            <person name="Govers F."/>
            <person name="Grenville-Briggs L."/>
            <person name="Horner N."/>
            <person name="Hostetler J."/>
            <person name="Jiang R.H."/>
            <person name="Johnson J."/>
            <person name="Krajaejun T."/>
            <person name="Lin H."/>
            <person name="Meijer H.J."/>
            <person name="Moore B."/>
            <person name="Morris P."/>
            <person name="Phuntmart V."/>
            <person name="Puiu D."/>
            <person name="Shetty J."/>
            <person name="Stajich J.E."/>
            <person name="Tripathy S."/>
            <person name="Wawra S."/>
            <person name="van West P."/>
            <person name="Whitty B.R."/>
            <person name="Coutinho P.M."/>
            <person name="Henrissat B."/>
            <person name="Martin F."/>
            <person name="Thomas P.D."/>
            <person name="Tyler B.M."/>
            <person name="De Vries R.P."/>
            <person name="Kamoun S."/>
            <person name="Yandell M."/>
            <person name="Tisserat N."/>
            <person name="Buell C.R."/>
        </authorList>
    </citation>
    <scope>NUCLEOTIDE SEQUENCE</scope>
    <source>
        <strain evidence="4">DAOM:BR144</strain>
    </source>
</reference>
<dbReference type="PANTHER" id="PTHR11571">
    <property type="entry name" value="GLUTATHIONE S-TRANSFERASE"/>
    <property type="match status" value="1"/>
</dbReference>
<feature type="domain" description="GST N-terminal" evidence="1">
    <location>
        <begin position="2"/>
        <end position="80"/>
    </location>
</feature>